<sequence length="449" mass="51689">MTNTSIHNATWPPANPWALKFTNCDELVQIWSWYQLPDELSRRETKDEIINYSFHGLDNYLRNVSREQHSRPSNEEVLAWIRTPAVEEFITELTVYGSYELDQLTPEYIVQKPSCWLQACRAERWNGNPDIAGVGMLTTYLLQACFVTVYLFALVTIRFDWTPVKMRNSPSIKRTLLAIQHSTGSFLSASFVFSIAMLLASLFAVVDDTSNARYTSWALLLIMPISSILPLVVLQLAESNTLRRTKGRMAVWFLLLMLTLNLLVHTWLPNLGVELNDRFKVRLSDWEARCLEIRHIYPIIFLSWAIAGLVCLSAVIFAISAGVACKRHKTRNLVRVLHLLWWPMIILAFSAMWTFVGWLTYFTFSIRDRARNSNKDAEWSFGQFLALSTWMPFLVEFAYVWCEEPEKALNGRLIAPYEVVKVAEETESTDLEQSGGDEASARLVHRRTI</sequence>
<reference evidence="2" key="1">
    <citation type="journal article" date="2021" name="Nat. Commun.">
        <title>Genetic determinants of endophytism in the Arabidopsis root mycobiome.</title>
        <authorList>
            <person name="Mesny F."/>
            <person name="Miyauchi S."/>
            <person name="Thiergart T."/>
            <person name="Pickel B."/>
            <person name="Atanasova L."/>
            <person name="Karlsson M."/>
            <person name="Huettel B."/>
            <person name="Barry K.W."/>
            <person name="Haridas S."/>
            <person name="Chen C."/>
            <person name="Bauer D."/>
            <person name="Andreopoulos W."/>
            <person name="Pangilinan J."/>
            <person name="LaButti K."/>
            <person name="Riley R."/>
            <person name="Lipzen A."/>
            <person name="Clum A."/>
            <person name="Drula E."/>
            <person name="Henrissat B."/>
            <person name="Kohler A."/>
            <person name="Grigoriev I.V."/>
            <person name="Martin F.M."/>
            <person name="Hacquard S."/>
        </authorList>
    </citation>
    <scope>NUCLEOTIDE SEQUENCE</scope>
    <source>
        <strain evidence="2">MPI-SDFR-AT-0120</strain>
    </source>
</reference>
<dbReference type="Proteomes" id="UP000813461">
    <property type="component" value="Unassembled WGS sequence"/>
</dbReference>
<accession>A0A8K0RCX7</accession>
<feature type="transmembrane region" description="Helical" evidence="1">
    <location>
        <begin position="296"/>
        <end position="319"/>
    </location>
</feature>
<feature type="transmembrane region" description="Helical" evidence="1">
    <location>
        <begin position="381"/>
        <end position="402"/>
    </location>
</feature>
<proteinExistence type="predicted"/>
<dbReference type="AlphaFoldDB" id="A0A8K0RCX7"/>
<feature type="transmembrane region" description="Helical" evidence="1">
    <location>
        <begin position="140"/>
        <end position="161"/>
    </location>
</feature>
<keyword evidence="1" id="KW-0472">Membrane</keyword>
<name>A0A8K0RCX7_9PLEO</name>
<organism evidence="2 3">
    <name type="scientific">Paraphoma chrysanthemicola</name>
    <dbReference type="NCBI Taxonomy" id="798071"/>
    <lineage>
        <taxon>Eukaryota</taxon>
        <taxon>Fungi</taxon>
        <taxon>Dikarya</taxon>
        <taxon>Ascomycota</taxon>
        <taxon>Pezizomycotina</taxon>
        <taxon>Dothideomycetes</taxon>
        <taxon>Pleosporomycetidae</taxon>
        <taxon>Pleosporales</taxon>
        <taxon>Pleosporineae</taxon>
        <taxon>Phaeosphaeriaceae</taxon>
        <taxon>Paraphoma</taxon>
    </lineage>
</organism>
<evidence type="ECO:0000256" key="1">
    <source>
        <dbReference type="SAM" id="Phobius"/>
    </source>
</evidence>
<gene>
    <name evidence="2" type="ORF">FB567DRAFT_491057</name>
</gene>
<keyword evidence="1" id="KW-1133">Transmembrane helix</keyword>
<keyword evidence="3" id="KW-1185">Reference proteome</keyword>
<feature type="transmembrane region" description="Helical" evidence="1">
    <location>
        <begin position="182"/>
        <end position="205"/>
    </location>
</feature>
<evidence type="ECO:0000313" key="3">
    <source>
        <dbReference type="Proteomes" id="UP000813461"/>
    </source>
</evidence>
<protein>
    <submittedName>
        <fullName evidence="2">Uncharacterized protein</fullName>
    </submittedName>
</protein>
<evidence type="ECO:0000313" key="2">
    <source>
        <dbReference type="EMBL" id="KAH7090336.1"/>
    </source>
</evidence>
<comment type="caution">
    <text evidence="2">The sequence shown here is derived from an EMBL/GenBank/DDBJ whole genome shotgun (WGS) entry which is preliminary data.</text>
</comment>
<keyword evidence="1" id="KW-0812">Transmembrane</keyword>
<feature type="transmembrane region" description="Helical" evidence="1">
    <location>
        <begin position="339"/>
        <end position="361"/>
    </location>
</feature>
<dbReference type="EMBL" id="JAGMVJ010000005">
    <property type="protein sequence ID" value="KAH7090336.1"/>
    <property type="molecule type" value="Genomic_DNA"/>
</dbReference>
<feature type="transmembrane region" description="Helical" evidence="1">
    <location>
        <begin position="217"/>
        <end position="237"/>
    </location>
</feature>
<dbReference type="OrthoDB" id="4582561at2759"/>
<feature type="transmembrane region" description="Helical" evidence="1">
    <location>
        <begin position="249"/>
        <end position="268"/>
    </location>
</feature>